<evidence type="ECO:0000313" key="2">
    <source>
        <dbReference type="EMBL" id="CAL1389382.1"/>
    </source>
</evidence>
<keyword evidence="3" id="KW-1185">Reference proteome</keyword>
<dbReference type="Proteomes" id="UP001497516">
    <property type="component" value="Chromosome 5"/>
</dbReference>
<keyword evidence="1" id="KW-0812">Transmembrane</keyword>
<feature type="transmembrane region" description="Helical" evidence="1">
    <location>
        <begin position="189"/>
        <end position="208"/>
    </location>
</feature>
<feature type="transmembrane region" description="Helical" evidence="1">
    <location>
        <begin position="152"/>
        <end position="169"/>
    </location>
</feature>
<dbReference type="PANTHER" id="PTHR36000">
    <property type="entry name" value="DEFECTIVE 1273 PROTEIN, PUTATIVE-RELATED"/>
    <property type="match status" value="1"/>
</dbReference>
<keyword evidence="1" id="KW-1133">Transmembrane helix</keyword>
<sequence length="249" mass="27962">MAASSYLSHSLYASIHPQPPAKSISLGFRSSIILGFQGSSSYPKRCYFSSSVKSNGISIHERVNNISCSINMAAGKSDDPERINLRQIVHKGMELWGSCPEPVRSFPWNTAFNNFIQLLLDLTVTVVKYLAVPLLLITTLSEMSYCAHHKKLVLITFPLLIGFAVAGFLRDSAFELSPSLKDAEVPWHLIAIAAFFALIKLPGPYYPFWGRIFIPHMANGVLWRTLWFAFMWNRRPRNGSGEQSFNPVH</sequence>
<name>A0AAV2EUK1_9ROSI</name>
<dbReference type="PANTHER" id="PTHR36000:SF2">
    <property type="entry name" value="DEFECTIVE 1273 PROTEIN, PUTATIVE-RELATED"/>
    <property type="match status" value="1"/>
</dbReference>
<evidence type="ECO:0000256" key="1">
    <source>
        <dbReference type="SAM" id="Phobius"/>
    </source>
</evidence>
<reference evidence="2 3" key="1">
    <citation type="submission" date="2024-04" db="EMBL/GenBank/DDBJ databases">
        <authorList>
            <person name="Fracassetti M."/>
        </authorList>
    </citation>
    <scope>NUCLEOTIDE SEQUENCE [LARGE SCALE GENOMIC DNA]</scope>
</reference>
<protein>
    <submittedName>
        <fullName evidence="2">Uncharacterized protein</fullName>
    </submittedName>
</protein>
<accession>A0AAV2EUK1</accession>
<proteinExistence type="predicted"/>
<feature type="transmembrane region" description="Helical" evidence="1">
    <location>
        <begin position="115"/>
        <end position="140"/>
    </location>
</feature>
<evidence type="ECO:0000313" key="3">
    <source>
        <dbReference type="Proteomes" id="UP001497516"/>
    </source>
</evidence>
<gene>
    <name evidence="2" type="ORF">LTRI10_LOCUS30243</name>
</gene>
<keyword evidence="1" id="KW-0472">Membrane</keyword>
<organism evidence="2 3">
    <name type="scientific">Linum trigynum</name>
    <dbReference type="NCBI Taxonomy" id="586398"/>
    <lineage>
        <taxon>Eukaryota</taxon>
        <taxon>Viridiplantae</taxon>
        <taxon>Streptophyta</taxon>
        <taxon>Embryophyta</taxon>
        <taxon>Tracheophyta</taxon>
        <taxon>Spermatophyta</taxon>
        <taxon>Magnoliopsida</taxon>
        <taxon>eudicotyledons</taxon>
        <taxon>Gunneridae</taxon>
        <taxon>Pentapetalae</taxon>
        <taxon>rosids</taxon>
        <taxon>fabids</taxon>
        <taxon>Malpighiales</taxon>
        <taxon>Linaceae</taxon>
        <taxon>Linum</taxon>
    </lineage>
</organism>
<dbReference type="AlphaFoldDB" id="A0AAV2EUK1"/>
<dbReference type="EMBL" id="OZ034818">
    <property type="protein sequence ID" value="CAL1389382.1"/>
    <property type="molecule type" value="Genomic_DNA"/>
</dbReference>